<dbReference type="SUPFAM" id="SSF81606">
    <property type="entry name" value="PP2C-like"/>
    <property type="match status" value="1"/>
</dbReference>
<evidence type="ECO:0000256" key="1">
    <source>
        <dbReference type="SAM" id="MobiDB-lite"/>
    </source>
</evidence>
<name>A0ABS1VXE4_9ACTN</name>
<proteinExistence type="predicted"/>
<dbReference type="Gene3D" id="3.60.40.10">
    <property type="entry name" value="PPM-type phosphatase domain"/>
    <property type="match status" value="1"/>
</dbReference>
<keyword evidence="3" id="KW-1185">Reference proteome</keyword>
<feature type="region of interest" description="Disordered" evidence="1">
    <location>
        <begin position="15"/>
        <end position="39"/>
    </location>
</feature>
<comment type="caution">
    <text evidence="2">The sequence shown here is derived from an EMBL/GenBank/DDBJ whole genome shotgun (WGS) entry which is preliminary data.</text>
</comment>
<accession>A0ABS1VXE4</accession>
<evidence type="ECO:0000313" key="2">
    <source>
        <dbReference type="EMBL" id="MBL7259156.1"/>
    </source>
</evidence>
<sequence length="295" mass="31681">MPSVDLGLRLARQTSERRAMMRVRSGSEPAPGRPENEDGTIHVGNLVGVFDGVTKPSNIDTGCVHGPAWYVRRLVARLHDVAALSPSAPLASMLAEGIDRVRPDHDGACDLANPATPAATVCLVRAIGSTLDYLILSDCTLVIDQGDSVTALTDERFARVIARLRQRALADGTVTGPIVGQTPGKYALTNQPDGYWIAGATPAAAHEAVTGTLPLHGSDRVRQAALLTDGTSCAVDPYQLLDWRQLIDVLVDDGPHELIRRVRQAENGDPAADRYPRYKRHDDATAALCLFEETP</sequence>
<dbReference type="EMBL" id="JAENHO010000010">
    <property type="protein sequence ID" value="MBL7259156.1"/>
    <property type="molecule type" value="Genomic_DNA"/>
</dbReference>
<evidence type="ECO:0000313" key="3">
    <source>
        <dbReference type="Proteomes" id="UP000598996"/>
    </source>
</evidence>
<dbReference type="Proteomes" id="UP000598996">
    <property type="component" value="Unassembled WGS sequence"/>
</dbReference>
<gene>
    <name evidence="2" type="ORF">JKJ07_33055</name>
</gene>
<protein>
    <recommendedName>
        <fullName evidence="4">PPM-type phosphatase domain-containing protein</fullName>
    </recommendedName>
</protein>
<dbReference type="InterPro" id="IPR036457">
    <property type="entry name" value="PPM-type-like_dom_sf"/>
</dbReference>
<evidence type="ECO:0008006" key="4">
    <source>
        <dbReference type="Google" id="ProtNLM"/>
    </source>
</evidence>
<organism evidence="2 3">
    <name type="scientific">Paractinoplanes lichenicola</name>
    <dbReference type="NCBI Taxonomy" id="2802976"/>
    <lineage>
        <taxon>Bacteria</taxon>
        <taxon>Bacillati</taxon>
        <taxon>Actinomycetota</taxon>
        <taxon>Actinomycetes</taxon>
        <taxon>Micromonosporales</taxon>
        <taxon>Micromonosporaceae</taxon>
        <taxon>Paractinoplanes</taxon>
    </lineage>
</organism>
<reference evidence="2 3" key="1">
    <citation type="submission" date="2021-01" db="EMBL/GenBank/DDBJ databases">
        <title>Actinoplanes sp. nov. LDG1-01 isolated from lichen.</title>
        <authorList>
            <person name="Saeng-In P."/>
            <person name="Phongsopitanun W."/>
            <person name="Kanchanasin P."/>
            <person name="Yuki M."/>
            <person name="Kudo T."/>
            <person name="Ohkuma M."/>
            <person name="Tanasupawat S."/>
        </authorList>
    </citation>
    <scope>NUCLEOTIDE SEQUENCE [LARGE SCALE GENOMIC DNA]</scope>
    <source>
        <strain evidence="2 3">LDG1-01</strain>
    </source>
</reference>